<dbReference type="Pfam" id="PF01568">
    <property type="entry name" value="Molydop_binding"/>
    <property type="match status" value="1"/>
</dbReference>
<dbReference type="OrthoDB" id="9803192at2"/>
<keyword evidence="2" id="KW-0479">Metal-binding</keyword>
<dbReference type="Gene3D" id="3.40.228.10">
    <property type="entry name" value="Dimethylsulfoxide Reductase, domain 2"/>
    <property type="match status" value="1"/>
</dbReference>
<evidence type="ECO:0000256" key="4">
    <source>
        <dbReference type="ARBA" id="ARBA00023014"/>
    </source>
</evidence>
<feature type="domain" description="4Fe-4S Mo/W bis-MGD-type" evidence="5">
    <location>
        <begin position="1"/>
        <end position="58"/>
    </location>
</feature>
<dbReference type="InterPro" id="IPR009010">
    <property type="entry name" value="Asp_de-COase-like_dom_sf"/>
</dbReference>
<dbReference type="InterPro" id="IPR050612">
    <property type="entry name" value="Prok_Mopterin_Oxidored"/>
</dbReference>
<accession>A0A239JWY7</accession>
<protein>
    <submittedName>
        <fullName evidence="6">Anaerobic selenocysteine-containing dehydrogenase</fullName>
    </submittedName>
</protein>
<keyword evidence="3" id="KW-0408">Iron</keyword>
<dbReference type="PANTHER" id="PTHR43742">
    <property type="entry name" value="TRIMETHYLAMINE-N-OXIDE REDUCTASE"/>
    <property type="match status" value="1"/>
</dbReference>
<evidence type="ECO:0000256" key="3">
    <source>
        <dbReference type="ARBA" id="ARBA00023004"/>
    </source>
</evidence>
<dbReference type="Gene3D" id="2.20.25.90">
    <property type="entry name" value="ADC-like domains"/>
    <property type="match status" value="1"/>
</dbReference>
<dbReference type="PROSITE" id="PS51669">
    <property type="entry name" value="4FE4S_MOW_BIS_MGD"/>
    <property type="match status" value="1"/>
</dbReference>
<dbReference type="AlphaFoldDB" id="A0A239JWY7"/>
<reference evidence="7" key="1">
    <citation type="submission" date="2017-06" db="EMBL/GenBank/DDBJ databases">
        <authorList>
            <person name="Varghese N."/>
            <person name="Submissions S."/>
        </authorList>
    </citation>
    <scope>NUCLEOTIDE SEQUENCE [LARGE SCALE GENOMIC DNA]</scope>
    <source>
        <strain evidence="7">SCA</strain>
    </source>
</reference>
<dbReference type="GO" id="GO:0046872">
    <property type="term" value="F:metal ion binding"/>
    <property type="evidence" value="ECO:0007669"/>
    <property type="project" value="UniProtKB-KW"/>
</dbReference>
<name>A0A239JWY7_9FIRM</name>
<evidence type="ECO:0000256" key="1">
    <source>
        <dbReference type="ARBA" id="ARBA00010312"/>
    </source>
</evidence>
<dbReference type="Gene3D" id="3.40.50.740">
    <property type="match status" value="1"/>
</dbReference>
<sequence>MKTIKTACPLDCFDVCSIKVTLDNNKIIDVKGDDGDSITKGFICKKGMQLLEKINHPKRLTSPMKKVKGKWIPISWEKAIEEIGDKLMDIKKNYGSTTLIHYAEDGHGGLLKNIDTAFFNAYGGVAVPKGSLCWGAGIKAQTADFGNVLGHDPHDHLNAKTIIIWGRNPAFTNAHLVPFLKEAQKKGTKIVVIDPIKTATASFSDYYYQVRPETDGYLAMAMGKIILEEKSYDEAFVMNHCNGFDDYKNYLNELQLETLIEPTGLMREDVYELTSLYADNKPSSIILGYGLQRYRNGGKNIRLIDALGAITGNIGISGGGVNYANKYIAGYIDSDYVSNVHSDVTSTSFKRPLFSKYVLENREKIKGILVTKSNLVVQIPDTKKAIAAFSSIPFKVVIDHFMTDTAALADYVLPCTGIYEEEDFIFSSMWHSHCTYTEKILEPIEGVKHEFEIFNRLAQYMKMEDFLENYNNPKIYLERALKPLIEKLGCTFEELKGKRFKLEGSDIPWQDKKFATASGKFELIDPAIEIIYVDKKESAYPLHFLTLHPKISLHSQHYMDVAEGRFPEIFCNDKTMKRWNLVEEQKVMLISPSGELKVKVKLDDGVGDDIIISYEGWWLKNQGVNNLTPEGISDLGDQAIYNNCRCRIEGI</sequence>
<dbReference type="SUPFAM" id="SSF50692">
    <property type="entry name" value="ADC-like"/>
    <property type="match status" value="1"/>
</dbReference>
<dbReference type="GO" id="GO:0016491">
    <property type="term" value="F:oxidoreductase activity"/>
    <property type="evidence" value="ECO:0007669"/>
    <property type="project" value="InterPro"/>
</dbReference>
<evidence type="ECO:0000313" key="7">
    <source>
        <dbReference type="Proteomes" id="UP000198304"/>
    </source>
</evidence>
<dbReference type="CDD" id="cd02766">
    <property type="entry name" value="MopB_3"/>
    <property type="match status" value="1"/>
</dbReference>
<dbReference type="GO" id="GO:0043546">
    <property type="term" value="F:molybdopterin cofactor binding"/>
    <property type="evidence" value="ECO:0007669"/>
    <property type="project" value="InterPro"/>
</dbReference>
<keyword evidence="7" id="KW-1185">Reference proteome</keyword>
<dbReference type="InterPro" id="IPR006657">
    <property type="entry name" value="MoPterin_dinucl-bd_dom"/>
</dbReference>
<dbReference type="InterPro" id="IPR006656">
    <property type="entry name" value="Mopterin_OxRdtase"/>
</dbReference>
<dbReference type="Pfam" id="PF00384">
    <property type="entry name" value="Molybdopterin"/>
    <property type="match status" value="1"/>
</dbReference>
<evidence type="ECO:0000259" key="5">
    <source>
        <dbReference type="PROSITE" id="PS51669"/>
    </source>
</evidence>
<dbReference type="GO" id="GO:0051536">
    <property type="term" value="F:iron-sulfur cluster binding"/>
    <property type="evidence" value="ECO:0007669"/>
    <property type="project" value="UniProtKB-KW"/>
</dbReference>
<proteinExistence type="inferred from homology"/>
<dbReference type="PANTHER" id="PTHR43742:SF6">
    <property type="entry name" value="OXIDOREDUCTASE YYAE-RELATED"/>
    <property type="match status" value="1"/>
</dbReference>
<dbReference type="SUPFAM" id="SSF53706">
    <property type="entry name" value="Formate dehydrogenase/DMSO reductase, domains 1-3"/>
    <property type="match status" value="1"/>
</dbReference>
<dbReference type="Proteomes" id="UP000198304">
    <property type="component" value="Unassembled WGS sequence"/>
</dbReference>
<dbReference type="EMBL" id="FZOJ01000040">
    <property type="protein sequence ID" value="SNT10189.1"/>
    <property type="molecule type" value="Genomic_DNA"/>
</dbReference>
<dbReference type="SMART" id="SM00926">
    <property type="entry name" value="Molybdop_Fe4S4"/>
    <property type="match status" value="1"/>
</dbReference>
<dbReference type="Pfam" id="PF04879">
    <property type="entry name" value="Molybdop_Fe4S4"/>
    <property type="match status" value="1"/>
</dbReference>
<evidence type="ECO:0000256" key="2">
    <source>
        <dbReference type="ARBA" id="ARBA00022723"/>
    </source>
</evidence>
<gene>
    <name evidence="6" type="ORF">SAMN05446037_104010</name>
</gene>
<dbReference type="RefSeq" id="WP_089285153.1">
    <property type="nucleotide sequence ID" value="NZ_FZOJ01000040.1"/>
</dbReference>
<organism evidence="6 7">
    <name type="scientific">Anaerovirgula multivorans</name>
    <dbReference type="NCBI Taxonomy" id="312168"/>
    <lineage>
        <taxon>Bacteria</taxon>
        <taxon>Bacillati</taxon>
        <taxon>Bacillota</taxon>
        <taxon>Clostridia</taxon>
        <taxon>Peptostreptococcales</taxon>
        <taxon>Natronincolaceae</taxon>
        <taxon>Anaerovirgula</taxon>
    </lineage>
</organism>
<evidence type="ECO:0000313" key="6">
    <source>
        <dbReference type="EMBL" id="SNT10189.1"/>
    </source>
</evidence>
<dbReference type="InterPro" id="IPR006963">
    <property type="entry name" value="Mopterin_OxRdtase_4Fe-4S_dom"/>
</dbReference>
<dbReference type="Gene3D" id="2.40.40.20">
    <property type="match status" value="1"/>
</dbReference>
<dbReference type="Gene3D" id="3.30.2070.10">
    <property type="entry name" value="Formate dehydrogenase/DMSO reductase"/>
    <property type="match status" value="1"/>
</dbReference>
<keyword evidence="4" id="KW-0411">Iron-sulfur</keyword>
<comment type="similarity">
    <text evidence="1">Belongs to the prokaryotic molybdopterin-containing oxidoreductase family.</text>
</comment>